<reference evidence="17 18" key="1">
    <citation type="submission" date="2020-08" db="EMBL/GenBank/DDBJ databases">
        <title>Genome sequencing of Purple Non-Sulfur Bacteria from various extreme environments.</title>
        <authorList>
            <person name="Mayer M."/>
        </authorList>
    </citation>
    <scope>NUCLEOTIDE SEQUENCE [LARGE SCALE GENOMIC DNA]</scope>
    <source>
        <strain evidence="17 18">2761</strain>
    </source>
</reference>
<evidence type="ECO:0000256" key="10">
    <source>
        <dbReference type="ARBA" id="ARBA00022777"/>
    </source>
</evidence>
<comment type="catalytic activity">
    <reaction evidence="1 16">
        <text>(R)-pantothenate + ATP = (R)-4'-phosphopantothenate + ADP + H(+)</text>
        <dbReference type="Rhea" id="RHEA:16373"/>
        <dbReference type="ChEBI" id="CHEBI:10986"/>
        <dbReference type="ChEBI" id="CHEBI:15378"/>
        <dbReference type="ChEBI" id="CHEBI:29032"/>
        <dbReference type="ChEBI" id="CHEBI:30616"/>
        <dbReference type="ChEBI" id="CHEBI:456216"/>
        <dbReference type="EC" id="2.7.1.33"/>
    </reaction>
</comment>
<feature type="binding site" evidence="16">
    <location>
        <begin position="97"/>
        <end position="100"/>
    </location>
    <ligand>
        <name>substrate</name>
    </ligand>
</feature>
<feature type="binding site" evidence="16">
    <location>
        <position position="172"/>
    </location>
    <ligand>
        <name>substrate</name>
    </ligand>
</feature>
<evidence type="ECO:0000256" key="1">
    <source>
        <dbReference type="ARBA" id="ARBA00001206"/>
    </source>
</evidence>
<keyword evidence="18" id="KW-1185">Reference proteome</keyword>
<organism evidence="17 18">
    <name type="scientific">Rhodocyclus tenuis</name>
    <name type="common">Rhodospirillum tenue</name>
    <dbReference type="NCBI Taxonomy" id="1066"/>
    <lineage>
        <taxon>Bacteria</taxon>
        <taxon>Pseudomonadati</taxon>
        <taxon>Pseudomonadota</taxon>
        <taxon>Betaproteobacteria</taxon>
        <taxon>Rhodocyclales</taxon>
        <taxon>Rhodocyclaceae</taxon>
        <taxon>Rhodocyclus</taxon>
    </lineage>
</organism>
<dbReference type="InterPro" id="IPR004619">
    <property type="entry name" value="Type_III_PanK"/>
</dbReference>
<evidence type="ECO:0000256" key="2">
    <source>
        <dbReference type="ARBA" id="ARBA00001958"/>
    </source>
</evidence>
<dbReference type="EMBL" id="JACIGE010000002">
    <property type="protein sequence ID" value="MBB4246248.1"/>
    <property type="molecule type" value="Genomic_DNA"/>
</dbReference>
<evidence type="ECO:0000256" key="7">
    <source>
        <dbReference type="ARBA" id="ARBA00022490"/>
    </source>
</evidence>
<dbReference type="CDD" id="cd24015">
    <property type="entry name" value="ASKHA_NBD_PanK-III"/>
    <property type="match status" value="1"/>
</dbReference>
<protein>
    <recommendedName>
        <fullName evidence="15 16">Type III pantothenate kinase</fullName>
        <ecNumber evidence="6 16">2.7.1.33</ecNumber>
    </recommendedName>
    <alternativeName>
        <fullName evidence="16">PanK-III</fullName>
    </alternativeName>
    <alternativeName>
        <fullName evidence="16">Pantothenic acid kinase</fullName>
    </alternativeName>
</protein>
<dbReference type="EC" id="2.7.1.33" evidence="6 16"/>
<evidence type="ECO:0000256" key="6">
    <source>
        <dbReference type="ARBA" id="ARBA00012102"/>
    </source>
</evidence>
<dbReference type="Proteomes" id="UP000587070">
    <property type="component" value="Unassembled WGS sequence"/>
</dbReference>
<evidence type="ECO:0000256" key="11">
    <source>
        <dbReference type="ARBA" id="ARBA00022840"/>
    </source>
</evidence>
<dbReference type="HAMAP" id="MF_01274">
    <property type="entry name" value="Pantothen_kinase_3"/>
    <property type="match status" value="1"/>
</dbReference>
<evidence type="ECO:0000313" key="17">
    <source>
        <dbReference type="EMBL" id="MBB4246248.1"/>
    </source>
</evidence>
<feature type="binding site" evidence="16">
    <location>
        <position position="90"/>
    </location>
    <ligand>
        <name>substrate</name>
    </ligand>
</feature>
<feature type="binding site" evidence="16">
    <location>
        <position position="122"/>
    </location>
    <ligand>
        <name>ATP</name>
        <dbReference type="ChEBI" id="CHEBI:30616"/>
    </ligand>
</feature>
<dbReference type="Gene3D" id="3.30.420.40">
    <property type="match status" value="2"/>
</dbReference>
<evidence type="ECO:0000256" key="14">
    <source>
        <dbReference type="ARBA" id="ARBA00038036"/>
    </source>
</evidence>
<keyword evidence="8 16" id="KW-0808">Transferase</keyword>
<dbReference type="UniPathway" id="UPA00241">
    <property type="reaction ID" value="UER00352"/>
</dbReference>
<dbReference type="Pfam" id="PF03309">
    <property type="entry name" value="Pan_kinase"/>
    <property type="match status" value="1"/>
</dbReference>
<evidence type="ECO:0000256" key="8">
    <source>
        <dbReference type="ARBA" id="ARBA00022679"/>
    </source>
</evidence>
<dbReference type="SUPFAM" id="SSF53067">
    <property type="entry name" value="Actin-like ATPase domain"/>
    <property type="match status" value="2"/>
</dbReference>
<evidence type="ECO:0000313" key="18">
    <source>
        <dbReference type="Proteomes" id="UP000587070"/>
    </source>
</evidence>
<keyword evidence="11 16" id="KW-0067">ATP-binding</keyword>
<gene>
    <name evidence="16" type="primary">coaX</name>
    <name evidence="17" type="ORF">GGD90_000605</name>
</gene>
<comment type="pathway">
    <text evidence="4 16">Cofactor biosynthesis; coenzyme A biosynthesis; CoA from (R)-pantothenate: step 1/5.</text>
</comment>
<dbReference type="GO" id="GO:0005737">
    <property type="term" value="C:cytoplasm"/>
    <property type="evidence" value="ECO:0007669"/>
    <property type="project" value="UniProtKB-SubCell"/>
</dbReference>
<feature type="active site" description="Proton acceptor" evidence="16">
    <location>
        <position position="99"/>
    </location>
</feature>
<dbReference type="GO" id="GO:0004594">
    <property type="term" value="F:pantothenate kinase activity"/>
    <property type="evidence" value="ECO:0007669"/>
    <property type="project" value="UniProtKB-UniRule"/>
</dbReference>
<comment type="cofactor">
    <cofactor evidence="2">
        <name>K(+)</name>
        <dbReference type="ChEBI" id="CHEBI:29103"/>
    </cofactor>
</comment>
<comment type="subunit">
    <text evidence="5 16">Homodimer.</text>
</comment>
<feature type="binding site" evidence="16">
    <location>
        <begin position="6"/>
        <end position="13"/>
    </location>
    <ligand>
        <name>ATP</name>
        <dbReference type="ChEBI" id="CHEBI:30616"/>
    </ligand>
</feature>
<comment type="caution">
    <text evidence="16">Lacks conserved residue(s) required for the propagation of feature annotation.</text>
</comment>
<dbReference type="NCBIfam" id="TIGR00671">
    <property type="entry name" value="baf"/>
    <property type="match status" value="1"/>
</dbReference>
<keyword evidence="12 16" id="KW-0630">Potassium</keyword>
<evidence type="ECO:0000256" key="9">
    <source>
        <dbReference type="ARBA" id="ARBA00022741"/>
    </source>
</evidence>
<proteinExistence type="inferred from homology"/>
<dbReference type="InterPro" id="IPR043129">
    <property type="entry name" value="ATPase_NBD"/>
</dbReference>
<comment type="similarity">
    <text evidence="14 16">Belongs to the type III pantothenate kinase family.</text>
</comment>
<keyword evidence="7 16" id="KW-0963">Cytoplasm</keyword>
<dbReference type="PANTHER" id="PTHR34265">
    <property type="entry name" value="TYPE III PANTOTHENATE KINASE"/>
    <property type="match status" value="1"/>
</dbReference>
<keyword evidence="10 16" id="KW-0418">Kinase</keyword>
<evidence type="ECO:0000256" key="13">
    <source>
        <dbReference type="ARBA" id="ARBA00022993"/>
    </source>
</evidence>
<sequence length="241" mass="24504">MIVAIDAGNSRIKWGIWADGGWGGMGALETADAAGLVAVASGWPADARIAVCNVAGEGVAAALRAALGARADAARWLRPGLRQCGVESRYLPPERLGADRWAALIGARARVSSACLVVCAGTATTIDVLDADGVFQGGLIVPGVDLMRRSLAGATALLPYADGEFADLPRCTQDAIASGCLHAQAGAVERLYRQLPAGSPCLLSGGSAPALAAHLALPVRRIDNLVLEGLARFAVTEGATA</sequence>
<evidence type="ECO:0000256" key="16">
    <source>
        <dbReference type="HAMAP-Rule" id="MF_01274"/>
    </source>
</evidence>
<comment type="subcellular location">
    <subcellularLocation>
        <location evidence="3 16">Cytoplasm</location>
    </subcellularLocation>
</comment>
<dbReference type="RefSeq" id="WP_153115797.1">
    <property type="nucleotide sequence ID" value="NZ_JACIGE010000002.1"/>
</dbReference>
<comment type="function">
    <text evidence="16">Catalyzes the phosphorylation of pantothenate (Pan), the first step in CoA biosynthesis.</text>
</comment>
<keyword evidence="13 16" id="KW-0173">Coenzyme A biosynthesis</keyword>
<dbReference type="GO" id="GO:0005524">
    <property type="term" value="F:ATP binding"/>
    <property type="evidence" value="ECO:0007669"/>
    <property type="project" value="UniProtKB-UniRule"/>
</dbReference>
<accession>A0A840G694</accession>
<dbReference type="OrthoDB" id="9781305at2"/>
<name>A0A840G694_RHOTE</name>
<dbReference type="PANTHER" id="PTHR34265:SF1">
    <property type="entry name" value="TYPE III PANTOTHENATE KINASE"/>
    <property type="match status" value="1"/>
</dbReference>
<comment type="caution">
    <text evidence="17">The sequence shown here is derived from an EMBL/GenBank/DDBJ whole genome shotgun (WGS) entry which is preliminary data.</text>
</comment>
<evidence type="ECO:0000256" key="3">
    <source>
        <dbReference type="ARBA" id="ARBA00004496"/>
    </source>
</evidence>
<evidence type="ECO:0000256" key="15">
    <source>
        <dbReference type="ARBA" id="ARBA00040883"/>
    </source>
</evidence>
<comment type="cofactor">
    <cofactor evidence="16">
        <name>NH4(+)</name>
        <dbReference type="ChEBI" id="CHEBI:28938"/>
    </cofactor>
    <cofactor evidence="16">
        <name>K(+)</name>
        <dbReference type="ChEBI" id="CHEBI:29103"/>
    </cofactor>
    <text evidence="16">A monovalent cation. Ammonium or potassium.</text>
</comment>
<evidence type="ECO:0000256" key="12">
    <source>
        <dbReference type="ARBA" id="ARBA00022958"/>
    </source>
</evidence>
<dbReference type="GO" id="GO:0015937">
    <property type="term" value="P:coenzyme A biosynthetic process"/>
    <property type="evidence" value="ECO:0007669"/>
    <property type="project" value="UniProtKB-UniRule"/>
</dbReference>
<evidence type="ECO:0000256" key="4">
    <source>
        <dbReference type="ARBA" id="ARBA00005225"/>
    </source>
</evidence>
<dbReference type="AlphaFoldDB" id="A0A840G694"/>
<keyword evidence="9 16" id="KW-0547">Nucleotide-binding</keyword>
<evidence type="ECO:0000256" key="5">
    <source>
        <dbReference type="ARBA" id="ARBA00011738"/>
    </source>
</evidence>